<dbReference type="InParanoid" id="A0A1X7VV38"/>
<feature type="region of interest" description="Disordered" evidence="1">
    <location>
        <begin position="41"/>
        <end position="60"/>
    </location>
</feature>
<sequence>MGSNISYNNTIVGGKESQKPKNEKKRRRRDSINRPVLKLQIRSNSMERQHKMNGETSLDHPFLKRLSTNKFESLKEEKSERDSIQSISSLSSFAVNNVTLTRTATHSSLGIRTSTLLTSTSKPLPRSVSTGYENSPPPSVITVQFVNNGADSNGSLSDIDGTAASTASASKESEGDKLNANVSLTEREGVPAPTNRQSLMRASYITEPVIIRNHHRTQSMEDLSLKNSKLRHKASIRVSRYITHSTSLHDDLDDFDNIQVLVHNDDWSFGENIIRSLEAEGIVLFNIEEPMTTSEKEVEEAWPELKDKMKKWRSEQSLLDL</sequence>
<dbReference type="Proteomes" id="UP000007879">
    <property type="component" value="Unassembled WGS sequence"/>
</dbReference>
<dbReference type="EnsemblMetazoa" id="XM_019995663.1">
    <property type="protein sequence ID" value="XP_019851222.1"/>
    <property type="gene ID" value="LOC109581506"/>
</dbReference>
<protein>
    <submittedName>
        <fullName evidence="2">Uncharacterized protein</fullName>
    </submittedName>
</protein>
<feature type="compositionally biased region" description="Basic and acidic residues" evidence="1">
    <location>
        <begin position="45"/>
        <end position="60"/>
    </location>
</feature>
<feature type="region of interest" description="Disordered" evidence="1">
    <location>
        <begin position="1"/>
        <end position="35"/>
    </location>
</feature>
<name>A0A1X7VV38_AMPQE</name>
<feature type="compositionally biased region" description="Polar residues" evidence="1">
    <location>
        <begin position="1"/>
        <end position="11"/>
    </location>
</feature>
<dbReference type="KEGG" id="aqu:109581506"/>
<accession>A0A1X7VV38</accession>
<dbReference type="EnsemblMetazoa" id="Aqu2.1.43735_001">
    <property type="protein sequence ID" value="Aqu2.1.43735_001"/>
    <property type="gene ID" value="Aqu2.1.43735"/>
</dbReference>
<proteinExistence type="predicted"/>
<reference evidence="3" key="1">
    <citation type="journal article" date="2010" name="Nature">
        <title>The Amphimedon queenslandica genome and the evolution of animal complexity.</title>
        <authorList>
            <person name="Srivastava M."/>
            <person name="Simakov O."/>
            <person name="Chapman J."/>
            <person name="Fahey B."/>
            <person name="Gauthier M.E."/>
            <person name="Mitros T."/>
            <person name="Richards G.S."/>
            <person name="Conaco C."/>
            <person name="Dacre M."/>
            <person name="Hellsten U."/>
            <person name="Larroux C."/>
            <person name="Putnam N.H."/>
            <person name="Stanke M."/>
            <person name="Adamska M."/>
            <person name="Darling A."/>
            <person name="Degnan S.M."/>
            <person name="Oakley T.H."/>
            <person name="Plachetzki D.C."/>
            <person name="Zhai Y."/>
            <person name="Adamski M."/>
            <person name="Calcino A."/>
            <person name="Cummins S.F."/>
            <person name="Goodstein D.M."/>
            <person name="Harris C."/>
            <person name="Jackson D.J."/>
            <person name="Leys S.P."/>
            <person name="Shu S."/>
            <person name="Woodcroft B.J."/>
            <person name="Vervoort M."/>
            <person name="Kosik K.S."/>
            <person name="Manning G."/>
            <person name="Degnan B.M."/>
            <person name="Rokhsar D.S."/>
        </authorList>
    </citation>
    <scope>NUCLEOTIDE SEQUENCE [LARGE SCALE GENOMIC DNA]</scope>
</reference>
<evidence type="ECO:0000256" key="1">
    <source>
        <dbReference type="SAM" id="MobiDB-lite"/>
    </source>
</evidence>
<gene>
    <name evidence="2" type="primary">109581506</name>
</gene>
<evidence type="ECO:0000313" key="3">
    <source>
        <dbReference type="Proteomes" id="UP000007879"/>
    </source>
</evidence>
<feature type="region of interest" description="Disordered" evidence="1">
    <location>
        <begin position="152"/>
        <end position="187"/>
    </location>
</feature>
<dbReference type="AlphaFoldDB" id="A0A1X7VV38"/>
<reference evidence="2" key="2">
    <citation type="submission" date="2017-05" db="UniProtKB">
        <authorList>
            <consortium name="EnsemblMetazoa"/>
        </authorList>
    </citation>
    <scope>IDENTIFICATION</scope>
</reference>
<feature type="region of interest" description="Disordered" evidence="1">
    <location>
        <begin position="119"/>
        <end position="139"/>
    </location>
</feature>
<organism evidence="2">
    <name type="scientific">Amphimedon queenslandica</name>
    <name type="common">Sponge</name>
    <dbReference type="NCBI Taxonomy" id="400682"/>
    <lineage>
        <taxon>Eukaryota</taxon>
        <taxon>Metazoa</taxon>
        <taxon>Porifera</taxon>
        <taxon>Demospongiae</taxon>
        <taxon>Heteroscleromorpha</taxon>
        <taxon>Haplosclerida</taxon>
        <taxon>Niphatidae</taxon>
        <taxon>Amphimedon</taxon>
    </lineage>
</organism>
<keyword evidence="3" id="KW-1185">Reference proteome</keyword>
<evidence type="ECO:0000313" key="2">
    <source>
        <dbReference type="EnsemblMetazoa" id="Aqu2.1.43735_001"/>
    </source>
</evidence>